<dbReference type="Proteomes" id="UP001153050">
    <property type="component" value="Unassembled WGS sequence"/>
</dbReference>
<evidence type="ECO:0000313" key="2">
    <source>
        <dbReference type="Proteomes" id="UP001153050"/>
    </source>
</evidence>
<protein>
    <submittedName>
        <fullName evidence="1">Uncharacterized protein</fullName>
    </submittedName>
</protein>
<dbReference type="EMBL" id="CAKXZT010000113">
    <property type="protein sequence ID" value="CAH2398625.1"/>
    <property type="molecule type" value="Genomic_DNA"/>
</dbReference>
<comment type="caution">
    <text evidence="1">The sequence shown here is derived from an EMBL/GenBank/DDBJ whole genome shotgun (WGS) entry which is preliminary data.</text>
</comment>
<name>A0ABM9DPQ6_9HYPH</name>
<accession>A0ABM9DPQ6</accession>
<organism evidence="1 2">
    <name type="scientific">Mesorhizobium escarrei</name>
    <dbReference type="NCBI Taxonomy" id="666018"/>
    <lineage>
        <taxon>Bacteria</taxon>
        <taxon>Pseudomonadati</taxon>
        <taxon>Pseudomonadota</taxon>
        <taxon>Alphaproteobacteria</taxon>
        <taxon>Hyphomicrobiales</taxon>
        <taxon>Phyllobacteriaceae</taxon>
        <taxon>Mesorhizobium</taxon>
    </lineage>
</organism>
<reference evidence="1 2" key="1">
    <citation type="submission" date="2022-03" db="EMBL/GenBank/DDBJ databases">
        <authorList>
            <person name="Brunel B."/>
        </authorList>
    </citation>
    <scope>NUCLEOTIDE SEQUENCE [LARGE SCALE GENOMIC DNA]</scope>
    <source>
        <strain evidence="1">STM5069sample</strain>
    </source>
</reference>
<evidence type="ECO:0000313" key="1">
    <source>
        <dbReference type="EMBL" id="CAH2398625.1"/>
    </source>
</evidence>
<keyword evidence="2" id="KW-1185">Reference proteome</keyword>
<gene>
    <name evidence="1" type="ORF">MES5069_200102</name>
</gene>
<proteinExistence type="predicted"/>
<sequence length="35" mass="3943">MRGSANAEWARAKFGPEVIAPELTLKRLSLSRVMR</sequence>